<sequence>MIFPLLWFLWLQCEELFFQAINPLFESDVLFF</sequence>
<name>T2T3G9_HELPX</name>
<reference evidence="1 2" key="1">
    <citation type="journal article" date="2013" name="Genome Announc.">
        <title>Draft Genome Sequences of Helicobacter pylori Strains Isolated from Regions of Low and High Gastric Cancer Risk in Colombia.</title>
        <authorList>
            <person name="Sheh A."/>
            <person name="Piazuelo M.B."/>
            <person name="Wilson K.T."/>
            <person name="Correa P."/>
            <person name="Fox J.G."/>
        </authorList>
    </citation>
    <scope>NUCLEOTIDE SEQUENCE [LARGE SCALE GENOMIC DNA]</scope>
    <source>
        <strain evidence="1 2">PZ5024</strain>
    </source>
</reference>
<protein>
    <submittedName>
        <fullName evidence="1">Uncharacterized protein</fullName>
    </submittedName>
</protein>
<comment type="caution">
    <text evidence="1">The sequence shown here is derived from an EMBL/GenBank/DDBJ whole genome shotgun (WGS) entry which is preliminary data.</text>
</comment>
<organism evidence="1 2">
    <name type="scientific">Helicobacter pylori PZ5024</name>
    <dbReference type="NCBI Taxonomy" id="1337391"/>
    <lineage>
        <taxon>Bacteria</taxon>
        <taxon>Pseudomonadati</taxon>
        <taxon>Campylobacterota</taxon>
        <taxon>Epsilonproteobacteria</taxon>
        <taxon>Campylobacterales</taxon>
        <taxon>Helicobacteraceae</taxon>
        <taxon>Helicobacter</taxon>
    </lineage>
</organism>
<dbReference type="AlphaFoldDB" id="T2T3G9"/>
<evidence type="ECO:0000313" key="1">
    <source>
        <dbReference type="EMBL" id="EQD99432.1"/>
    </source>
</evidence>
<dbReference type="EMBL" id="ASYS01000046">
    <property type="protein sequence ID" value="EQD99432.1"/>
    <property type="molecule type" value="Genomic_DNA"/>
</dbReference>
<accession>T2T3G9</accession>
<dbReference type="Proteomes" id="UP000015645">
    <property type="component" value="Unassembled WGS sequence"/>
</dbReference>
<gene>
    <name evidence="1" type="ORF">L931_07580</name>
</gene>
<evidence type="ECO:0000313" key="2">
    <source>
        <dbReference type="Proteomes" id="UP000015645"/>
    </source>
</evidence>
<proteinExistence type="predicted"/>